<feature type="compositionally biased region" description="Low complexity" evidence="6">
    <location>
        <begin position="31"/>
        <end position="50"/>
    </location>
</feature>
<feature type="region of interest" description="Disordered" evidence="6">
    <location>
        <begin position="846"/>
        <end position="943"/>
    </location>
</feature>
<feature type="compositionally biased region" description="Low complexity" evidence="6">
    <location>
        <begin position="1484"/>
        <end position="1499"/>
    </location>
</feature>
<feature type="compositionally biased region" description="Low complexity" evidence="6">
    <location>
        <begin position="1144"/>
        <end position="1159"/>
    </location>
</feature>
<feature type="compositionally biased region" description="Basic residues" evidence="6">
    <location>
        <begin position="190"/>
        <end position="199"/>
    </location>
</feature>
<name>A0AAD4KEM4_9MUSC</name>
<evidence type="ECO:0000256" key="4">
    <source>
        <dbReference type="ARBA" id="ARBA00022833"/>
    </source>
</evidence>
<dbReference type="EMBL" id="JAJJHW010000095">
    <property type="protein sequence ID" value="KAH8387755.1"/>
    <property type="molecule type" value="Genomic_DNA"/>
</dbReference>
<gene>
    <name evidence="8" type="ORF">KR093_009419</name>
</gene>
<feature type="compositionally biased region" description="Low complexity" evidence="6">
    <location>
        <begin position="277"/>
        <end position="289"/>
    </location>
</feature>
<feature type="region of interest" description="Disordered" evidence="6">
    <location>
        <begin position="696"/>
        <end position="727"/>
    </location>
</feature>
<dbReference type="InterPro" id="IPR045124">
    <property type="entry name" value="Su(sable)-like"/>
</dbReference>
<protein>
    <recommendedName>
        <fullName evidence="7">C3H1-type domain-containing protein</fullName>
    </recommendedName>
</protein>
<dbReference type="PANTHER" id="PTHR13119:SF12">
    <property type="entry name" value="PROTEIN SUPPRESSOR OF SABLE"/>
    <property type="match status" value="1"/>
</dbReference>
<reference evidence="8" key="1">
    <citation type="journal article" date="2021" name="Mol. Ecol. Resour.">
        <title>Phylogenomic analyses of the genus Drosophila reveals genomic signals of climate adaptation.</title>
        <authorList>
            <person name="Li F."/>
            <person name="Rane R.V."/>
            <person name="Luria V."/>
            <person name="Xiong Z."/>
            <person name="Chen J."/>
            <person name="Li Z."/>
            <person name="Catullo R.A."/>
            <person name="Griffin P.C."/>
            <person name="Schiffer M."/>
            <person name="Pearce S."/>
            <person name="Lee S.F."/>
            <person name="McElroy K."/>
            <person name="Stocker A."/>
            <person name="Shirriffs J."/>
            <person name="Cockerell F."/>
            <person name="Coppin C."/>
            <person name="Sgro C.M."/>
            <person name="Karger A."/>
            <person name="Cain J.W."/>
            <person name="Weber J.A."/>
            <person name="Santpere G."/>
            <person name="Kirschner M.W."/>
            <person name="Hoffmann A.A."/>
            <person name="Oakeshott J.G."/>
            <person name="Zhang G."/>
        </authorList>
    </citation>
    <scope>NUCLEOTIDE SEQUENCE</scope>
    <source>
        <strain evidence="8">BGI-SZ-2011g</strain>
    </source>
</reference>
<feature type="compositionally biased region" description="Acidic residues" evidence="6">
    <location>
        <begin position="12"/>
        <end position="30"/>
    </location>
</feature>
<feature type="compositionally biased region" description="Gly residues" evidence="6">
    <location>
        <begin position="300"/>
        <end position="336"/>
    </location>
</feature>
<organism evidence="8 9">
    <name type="scientific">Drosophila rubida</name>
    <dbReference type="NCBI Taxonomy" id="30044"/>
    <lineage>
        <taxon>Eukaryota</taxon>
        <taxon>Metazoa</taxon>
        <taxon>Ecdysozoa</taxon>
        <taxon>Arthropoda</taxon>
        <taxon>Hexapoda</taxon>
        <taxon>Insecta</taxon>
        <taxon>Pterygota</taxon>
        <taxon>Neoptera</taxon>
        <taxon>Endopterygota</taxon>
        <taxon>Diptera</taxon>
        <taxon>Brachycera</taxon>
        <taxon>Muscomorpha</taxon>
        <taxon>Ephydroidea</taxon>
        <taxon>Drosophilidae</taxon>
        <taxon>Drosophila</taxon>
    </lineage>
</organism>
<feature type="domain" description="C3H1-type" evidence="7">
    <location>
        <begin position="400"/>
        <end position="427"/>
    </location>
</feature>
<keyword evidence="9" id="KW-1185">Reference proteome</keyword>
<keyword evidence="3 5" id="KW-0863">Zinc-finger</keyword>
<evidence type="ECO:0000256" key="1">
    <source>
        <dbReference type="ARBA" id="ARBA00022723"/>
    </source>
</evidence>
<dbReference type="GO" id="GO:0045892">
    <property type="term" value="P:negative regulation of DNA-templated transcription"/>
    <property type="evidence" value="ECO:0007669"/>
    <property type="project" value="InterPro"/>
</dbReference>
<feature type="compositionally biased region" description="Polar residues" evidence="6">
    <location>
        <begin position="849"/>
        <end position="860"/>
    </location>
</feature>
<dbReference type="GO" id="GO:0005634">
    <property type="term" value="C:nucleus"/>
    <property type="evidence" value="ECO:0007669"/>
    <property type="project" value="TreeGrafter"/>
</dbReference>
<keyword evidence="1 5" id="KW-0479">Metal-binding</keyword>
<keyword evidence="4 5" id="KW-0862">Zinc</keyword>
<feature type="compositionally biased region" description="Polar residues" evidence="6">
    <location>
        <begin position="919"/>
        <end position="940"/>
    </location>
</feature>
<sequence>MSSSAVAPIIDLADDLEDGEIDDDDEEEESQQQPTGDQQQQQQQHTQQTQLHKLNSNDEVQFVGNEKLSNSHDDDVVFLGLTDNAAPPALAPKSKKPRPLEDDHAVSIENAIAKALKRSGIEPPMPRIHHNNNNNNNSSGGGNTGSNNNNNNNSDVDLSLMGDASSTAAGIDGGGINSASGQQQPTPSRSSRRRKRKKEREREQKKDKEYQKRARRDSMDEAGGAGASDELDMDEYEMMNVRGGSPPPGGAPSGAANAPGGRYNPCGDWADMGEGGYDSPPDNYSSYDSYSDEELANAGGAPGIGGGGNIGGGGGGGGNVGGGIGGGGGGGGGGMGPRRRQRRERDKETRGGRKRRERERDRERDPMMMDRRGGGGGGGGHDGNKRNRRDSGGDEKPREPRKMELCKFYLKDCCAKRDKCSYMHKEFPCKYYYLGMDCYAGDDCLFHHGEPLTEQLRNILLKHMETAPKEILGDFKRISRDAALLQMKRRHEQLCEQYHMENSWLALTSTGIGRLQEQQAKVAATQAAAIAAVSANLQQVVAAANAAAAAAAAGGAATGGPATGAVGGAGAGAGGGNVIPSLLDMVINPPTNLHHGGDSKPEKKRKSRWAEKSAAKANSATTAAAAAAASNAAATVVKALPAHLDLANLTQVLSAEHMAKLNKLGISNLEQMLQVPFGQLTEAGLTLAELGEIQRKADEAKPQEAGATTAAATPIPSENSSNSNSNSNNGFIMVDYTQYLKDAHVSFAGNDPLDDDREEDDEQLVIDDGTEETDDSESEPKSKKSKRNSETDDDKKEKQPDEEKEEETPPLPSVFDLPTFMSNMLGQQQAAAAAAATTTTTTTTAVGLSLNSPTDSSTEASKPFGKSHAEEKKEERPSFYREIIRNPFKTHGGDATDEGDADNDGGSTLDIYNFKYADPTSNSNSRSMTPTPTPEPGSQSPKEDELLLGSLESATVANSELGSTSIYSRLSMYDYDPAKAALEDAARVTESQRERDRDIDMRLPFEPMKHYLPATEIDAAIFSHIPIRWHMQEVLVEPPNYSQLRQHASHKEQRELRDPRLRRILGMPELTDESSSGQLGGSQGSLSSVSSSAGGDRRRERKTSNCISSPDAHDSTPSSPPPPPAATLQLQLQLPSMSVPPPLSSSGDATPTAATTATRSDPRRDPRRAHLNVAASNNSAASSSAFGGVTVAPGTLGAGDSSRQILEIRNLLQSSNWYKQLGSNNKIMVNQQLTLVFTELKKFHQLESSTKIFDVNFIVNNQTLQQIFAKLHIYIDDNGMVVQLPEEPPQNVAAVAAAAAVPVVPILPNMSQPPPNLAQLLRQPPPQVGRMVGGMPPFNQPPPSARNNNGNGNGGNGNNSGSILGMPPNVNVPNVNVMGGVMGSNPFNPFAGGNNMNNMNSMAMNSMNNMNNMNNMNMAMNNMPPNMGGMNSMNMNNMAMNNMGLPFNGANVPFKNFGGPGSNNNNGGGGGGGGGNQGRQHFAGNNRNRGNGNRNRNNN</sequence>
<evidence type="ECO:0000259" key="7">
    <source>
        <dbReference type="PROSITE" id="PS50103"/>
    </source>
</evidence>
<feature type="compositionally biased region" description="Low complexity" evidence="6">
    <location>
        <begin position="1126"/>
        <end position="1137"/>
    </location>
</feature>
<keyword evidence="2" id="KW-0677">Repeat</keyword>
<dbReference type="SUPFAM" id="SSF90229">
    <property type="entry name" value="CCCH zinc finger"/>
    <property type="match status" value="2"/>
</dbReference>
<feature type="domain" description="C3H1-type" evidence="7">
    <location>
        <begin position="428"/>
        <end position="451"/>
    </location>
</feature>
<evidence type="ECO:0000313" key="9">
    <source>
        <dbReference type="Proteomes" id="UP001200034"/>
    </source>
</evidence>
<feature type="zinc finger region" description="C3H1-type" evidence="5">
    <location>
        <begin position="400"/>
        <end position="427"/>
    </location>
</feature>
<evidence type="ECO:0000256" key="2">
    <source>
        <dbReference type="ARBA" id="ARBA00022737"/>
    </source>
</evidence>
<feature type="compositionally biased region" description="Basic and acidic residues" evidence="6">
    <location>
        <begin position="778"/>
        <end position="801"/>
    </location>
</feature>
<dbReference type="GO" id="GO:0003723">
    <property type="term" value="F:RNA binding"/>
    <property type="evidence" value="ECO:0007669"/>
    <property type="project" value="InterPro"/>
</dbReference>
<dbReference type="InterPro" id="IPR000571">
    <property type="entry name" value="Znf_CCCH"/>
</dbReference>
<feature type="region of interest" description="Disordered" evidence="6">
    <location>
        <begin position="1456"/>
        <end position="1499"/>
    </location>
</feature>
<feature type="compositionally biased region" description="Basic and acidic residues" evidence="6">
    <location>
        <begin position="358"/>
        <end position="373"/>
    </location>
</feature>
<feature type="region of interest" description="Disordered" evidence="6">
    <location>
        <begin position="1067"/>
        <end position="1166"/>
    </location>
</feature>
<dbReference type="GO" id="GO:0008270">
    <property type="term" value="F:zinc ion binding"/>
    <property type="evidence" value="ECO:0007669"/>
    <property type="project" value="UniProtKB-KW"/>
</dbReference>
<feature type="region of interest" description="Disordered" evidence="6">
    <location>
        <begin position="85"/>
        <end position="399"/>
    </location>
</feature>
<feature type="compositionally biased region" description="Acidic residues" evidence="6">
    <location>
        <begin position="752"/>
        <end position="777"/>
    </location>
</feature>
<evidence type="ECO:0000256" key="3">
    <source>
        <dbReference type="ARBA" id="ARBA00022771"/>
    </source>
</evidence>
<feature type="compositionally biased region" description="Basic and acidic residues" evidence="6">
    <location>
        <begin position="200"/>
        <end position="219"/>
    </location>
</feature>
<evidence type="ECO:0000256" key="5">
    <source>
        <dbReference type="PROSITE-ProRule" id="PRU00723"/>
    </source>
</evidence>
<accession>A0AAD4KEM4</accession>
<feature type="region of interest" description="Disordered" evidence="6">
    <location>
        <begin position="1333"/>
        <end position="1363"/>
    </location>
</feature>
<feature type="region of interest" description="Disordered" evidence="6">
    <location>
        <begin position="1"/>
        <end position="70"/>
    </location>
</feature>
<dbReference type="PANTHER" id="PTHR13119">
    <property type="entry name" value="ZINC FINGER CCCH DOMAIN-CONTAINING PROTEI"/>
    <property type="match status" value="1"/>
</dbReference>
<feature type="region of interest" description="Disordered" evidence="6">
    <location>
        <begin position="747"/>
        <end position="818"/>
    </location>
</feature>
<feature type="compositionally biased region" description="Basic and acidic residues" evidence="6">
    <location>
        <begin position="867"/>
        <end position="884"/>
    </location>
</feature>
<feature type="compositionally biased region" description="Polar residues" evidence="6">
    <location>
        <begin position="177"/>
        <end position="189"/>
    </location>
</feature>
<evidence type="ECO:0000256" key="6">
    <source>
        <dbReference type="SAM" id="MobiDB-lite"/>
    </source>
</evidence>
<comment type="caution">
    <text evidence="8">The sequence shown here is derived from an EMBL/GenBank/DDBJ whole genome shotgun (WGS) entry which is preliminary data.</text>
</comment>
<dbReference type="PROSITE" id="PS50103">
    <property type="entry name" value="ZF_C3H1"/>
    <property type="match status" value="2"/>
</dbReference>
<feature type="compositionally biased region" description="Gly residues" evidence="6">
    <location>
        <begin position="1458"/>
        <end position="1477"/>
    </location>
</feature>
<proteinExistence type="predicted"/>
<feature type="compositionally biased region" description="Low complexity" evidence="6">
    <location>
        <begin position="705"/>
        <end position="727"/>
    </location>
</feature>
<evidence type="ECO:0000313" key="8">
    <source>
        <dbReference type="EMBL" id="KAH8387755.1"/>
    </source>
</evidence>
<feature type="compositionally biased region" description="Basic and acidic residues" evidence="6">
    <location>
        <begin position="382"/>
        <end position="399"/>
    </location>
</feature>
<dbReference type="InterPro" id="IPR036855">
    <property type="entry name" value="Znf_CCCH_sf"/>
</dbReference>
<feature type="compositionally biased region" description="Low complexity" evidence="6">
    <location>
        <begin position="145"/>
        <end position="154"/>
    </location>
</feature>
<dbReference type="Proteomes" id="UP001200034">
    <property type="component" value="Unassembled WGS sequence"/>
</dbReference>
<feature type="compositionally biased region" description="Low complexity" evidence="6">
    <location>
        <begin position="1084"/>
        <end position="1094"/>
    </location>
</feature>
<dbReference type="Gene3D" id="4.10.1000.10">
    <property type="entry name" value="Zinc finger, CCCH-type"/>
    <property type="match status" value="1"/>
</dbReference>
<feature type="zinc finger region" description="C3H1-type" evidence="5">
    <location>
        <begin position="428"/>
        <end position="451"/>
    </location>
</feature>